<name>A0A5Q2MVT1_9FIRM</name>
<proteinExistence type="predicted"/>
<sequence>MTKQFIDPETGEIISVVEGNGKFKNKSDTEQYVLVKAEQGATVSQKKYNKFTKTKEPFAMIYTEALQELLLNNQDSLIGSEKEFLFTIIPFISYDGILYKKNKYDQEEPINYSIIMELMGWKSRATTNKVMNSLLRKGIINIVKNGSSKHVEINPRYFFRGRKDTRDKKINAFMERWQVS</sequence>
<organism evidence="1 2">
    <name type="scientific">Heliorestis convoluta</name>
    <dbReference type="NCBI Taxonomy" id="356322"/>
    <lineage>
        <taxon>Bacteria</taxon>
        <taxon>Bacillati</taxon>
        <taxon>Bacillota</taxon>
        <taxon>Clostridia</taxon>
        <taxon>Eubacteriales</taxon>
        <taxon>Heliobacteriaceae</taxon>
        <taxon>Heliorestis</taxon>
    </lineage>
</organism>
<protein>
    <recommendedName>
        <fullName evidence="3">Plasmid replication protein RepL domain-containing protein</fullName>
    </recommendedName>
</protein>
<dbReference type="Proteomes" id="UP000366051">
    <property type="component" value="Chromosome"/>
</dbReference>
<reference evidence="2" key="1">
    <citation type="submission" date="2019-11" db="EMBL/GenBank/DDBJ databases">
        <title>Genome sequence of Heliorestis convoluta strain HH, an alkaliphilic and minimalistic phototrophic bacterium from a soda lake in Egypt.</title>
        <authorList>
            <person name="Dewey E.D."/>
            <person name="Stokes L.M."/>
            <person name="Burchell B.M."/>
            <person name="Shaffer K.N."/>
            <person name="Huntington A.M."/>
            <person name="Baker J.M."/>
            <person name="Nadendla S."/>
            <person name="Giglio M.G."/>
            <person name="Touchman J.W."/>
            <person name="Blankenship R.E."/>
            <person name="Madigan M.T."/>
            <person name="Sattley W.M."/>
        </authorList>
    </citation>
    <scope>NUCLEOTIDE SEQUENCE [LARGE SCALE GENOMIC DNA]</scope>
    <source>
        <strain evidence="2">HH</strain>
    </source>
</reference>
<keyword evidence="2" id="KW-1185">Reference proteome</keyword>
<accession>A0A5Q2MVT1</accession>
<evidence type="ECO:0008006" key="3">
    <source>
        <dbReference type="Google" id="ProtNLM"/>
    </source>
</evidence>
<dbReference type="EMBL" id="CP045875">
    <property type="protein sequence ID" value="QGG46374.1"/>
    <property type="molecule type" value="Genomic_DNA"/>
</dbReference>
<evidence type="ECO:0000313" key="2">
    <source>
        <dbReference type="Proteomes" id="UP000366051"/>
    </source>
</evidence>
<evidence type="ECO:0000313" key="1">
    <source>
        <dbReference type="EMBL" id="QGG46374.1"/>
    </source>
</evidence>
<dbReference type="RefSeq" id="WP_153723961.1">
    <property type="nucleotide sequence ID" value="NZ_CP045875.1"/>
</dbReference>
<dbReference type="AlphaFoldDB" id="A0A5Q2MVT1"/>
<gene>
    <name evidence="1" type="ORF">FTV88_0195</name>
</gene>
<dbReference type="KEGG" id="hcv:FTV88_0195"/>